<evidence type="ECO:0000313" key="3">
    <source>
        <dbReference type="Proteomes" id="UP000245207"/>
    </source>
</evidence>
<dbReference type="AlphaFoldDB" id="A0A2U1PC24"/>
<gene>
    <name evidence="2" type="ORF">CTI12_AA172740</name>
</gene>
<evidence type="ECO:0000256" key="1">
    <source>
        <dbReference type="SAM" id="MobiDB-lite"/>
    </source>
</evidence>
<protein>
    <submittedName>
        <fullName evidence="2">Uncharacterized protein</fullName>
    </submittedName>
</protein>
<feature type="region of interest" description="Disordered" evidence="1">
    <location>
        <begin position="90"/>
        <end position="111"/>
    </location>
</feature>
<keyword evidence="3" id="KW-1185">Reference proteome</keyword>
<name>A0A2U1PC24_ARTAN</name>
<proteinExistence type="predicted"/>
<dbReference type="Proteomes" id="UP000245207">
    <property type="component" value="Unassembled WGS sequence"/>
</dbReference>
<feature type="region of interest" description="Disordered" evidence="1">
    <location>
        <begin position="38"/>
        <end position="59"/>
    </location>
</feature>
<organism evidence="2 3">
    <name type="scientific">Artemisia annua</name>
    <name type="common">Sweet wormwood</name>
    <dbReference type="NCBI Taxonomy" id="35608"/>
    <lineage>
        <taxon>Eukaryota</taxon>
        <taxon>Viridiplantae</taxon>
        <taxon>Streptophyta</taxon>
        <taxon>Embryophyta</taxon>
        <taxon>Tracheophyta</taxon>
        <taxon>Spermatophyta</taxon>
        <taxon>Magnoliopsida</taxon>
        <taxon>eudicotyledons</taxon>
        <taxon>Gunneridae</taxon>
        <taxon>Pentapetalae</taxon>
        <taxon>asterids</taxon>
        <taxon>campanulids</taxon>
        <taxon>Asterales</taxon>
        <taxon>Asteraceae</taxon>
        <taxon>Asteroideae</taxon>
        <taxon>Anthemideae</taxon>
        <taxon>Artemisiinae</taxon>
        <taxon>Artemisia</taxon>
    </lineage>
</organism>
<feature type="compositionally biased region" description="Basic and acidic residues" evidence="1">
    <location>
        <begin position="45"/>
        <end position="59"/>
    </location>
</feature>
<evidence type="ECO:0000313" key="2">
    <source>
        <dbReference type="EMBL" id="PWA83306.1"/>
    </source>
</evidence>
<dbReference type="EMBL" id="PKPP01001365">
    <property type="protein sequence ID" value="PWA83306.1"/>
    <property type="molecule type" value="Genomic_DNA"/>
</dbReference>
<reference evidence="2 3" key="1">
    <citation type="journal article" date="2018" name="Mol. Plant">
        <title>The genome of Artemisia annua provides insight into the evolution of Asteraceae family and artemisinin biosynthesis.</title>
        <authorList>
            <person name="Shen Q."/>
            <person name="Zhang L."/>
            <person name="Liao Z."/>
            <person name="Wang S."/>
            <person name="Yan T."/>
            <person name="Shi P."/>
            <person name="Liu M."/>
            <person name="Fu X."/>
            <person name="Pan Q."/>
            <person name="Wang Y."/>
            <person name="Lv Z."/>
            <person name="Lu X."/>
            <person name="Zhang F."/>
            <person name="Jiang W."/>
            <person name="Ma Y."/>
            <person name="Chen M."/>
            <person name="Hao X."/>
            <person name="Li L."/>
            <person name="Tang Y."/>
            <person name="Lv G."/>
            <person name="Zhou Y."/>
            <person name="Sun X."/>
            <person name="Brodelius P.E."/>
            <person name="Rose J.K.C."/>
            <person name="Tang K."/>
        </authorList>
    </citation>
    <scope>NUCLEOTIDE SEQUENCE [LARGE SCALE GENOMIC DNA]</scope>
    <source>
        <strain evidence="3">cv. Huhao1</strain>
        <tissue evidence="2">Leaf</tissue>
    </source>
</reference>
<sequence length="111" mass="13122">MAKYPELAESVAEKRFRRVYLIHSRYTDREKLWEKKAKIAASGPAKKEKPHGKDPELPKSVSEKKFRWVYLIHPRYSNLEKLWEKEQKIVDGGSAKKEKPREQALKDEEEA</sequence>
<accession>A0A2U1PC24</accession>
<comment type="caution">
    <text evidence="2">The sequence shown here is derived from an EMBL/GenBank/DDBJ whole genome shotgun (WGS) entry which is preliminary data.</text>
</comment>